<evidence type="ECO:0000313" key="3">
    <source>
        <dbReference type="Proteomes" id="UP000236345"/>
    </source>
</evidence>
<dbReference type="OrthoDB" id="7665907at2"/>
<organism evidence="2 3">
    <name type="scientific">Mixta theicola</name>
    <dbReference type="NCBI Taxonomy" id="1458355"/>
    <lineage>
        <taxon>Bacteria</taxon>
        <taxon>Pseudomonadati</taxon>
        <taxon>Pseudomonadota</taxon>
        <taxon>Gammaproteobacteria</taxon>
        <taxon>Enterobacterales</taxon>
        <taxon>Erwiniaceae</taxon>
        <taxon>Mixta</taxon>
    </lineage>
</organism>
<feature type="domain" description="Glycosyltransferase 2-like" evidence="1">
    <location>
        <begin position="8"/>
        <end position="107"/>
    </location>
</feature>
<dbReference type="InterPro" id="IPR050834">
    <property type="entry name" value="Glycosyltransf_2"/>
</dbReference>
<keyword evidence="3" id="KW-1185">Reference proteome</keyword>
<evidence type="ECO:0000259" key="1">
    <source>
        <dbReference type="Pfam" id="PF00535"/>
    </source>
</evidence>
<keyword evidence="2" id="KW-0808">Transferase</keyword>
<dbReference type="EMBL" id="NWUO01000005">
    <property type="protein sequence ID" value="PNS11972.1"/>
    <property type="molecule type" value="Genomic_DNA"/>
</dbReference>
<dbReference type="InterPro" id="IPR029044">
    <property type="entry name" value="Nucleotide-diphossugar_trans"/>
</dbReference>
<dbReference type="Gene3D" id="3.90.550.10">
    <property type="entry name" value="Spore Coat Polysaccharide Biosynthesis Protein SpsA, Chain A"/>
    <property type="match status" value="1"/>
</dbReference>
<sequence length="303" mass="34556">MNKKVIAVIVTYNRKELLKKVIDAVANQSYPLEKVLIIDNNSSDGTCEYIDGQLNDIIEYKNTGGNLGGAGGFHFGFQEAEKYKYDYLWLMDDDLMPAHDCLALLLRDNVTGIAQPVRYNLDESVAELSPLTYDMSSPFKLNPKGIAIKDYLRENKPVDNLIDIEAIPFEGPLIARSVVEKIGFPDPRFFIFCDDIEYAIKAKRAGIKIQCNLKAKAYRLLINNQENDLLSWKGYFMLRNIFYLHKKYGLNILVRNKPIALALGYAATCAIKRQFSQFRIIWRAFWDSGSLNNTEQFKPGAKK</sequence>
<dbReference type="PANTHER" id="PTHR43685:SF2">
    <property type="entry name" value="GLYCOSYLTRANSFERASE 2-LIKE DOMAIN-CONTAINING PROTEIN"/>
    <property type="match status" value="1"/>
</dbReference>
<dbReference type="AlphaFoldDB" id="A0A2K1QAC6"/>
<dbReference type="PANTHER" id="PTHR43685">
    <property type="entry name" value="GLYCOSYLTRANSFERASE"/>
    <property type="match status" value="1"/>
</dbReference>
<dbReference type="SUPFAM" id="SSF53448">
    <property type="entry name" value="Nucleotide-diphospho-sugar transferases"/>
    <property type="match status" value="1"/>
</dbReference>
<dbReference type="RefSeq" id="WP_103059329.1">
    <property type="nucleotide sequence ID" value="NZ_BSOF01000029.1"/>
</dbReference>
<reference evidence="3" key="1">
    <citation type="submission" date="2017-09" db="EMBL/GenBank/DDBJ databases">
        <authorList>
            <person name="Palmer M."/>
            <person name="Steenkamp E.T."/>
            <person name="Coetzee M.P."/>
            <person name="Avontuur J.R."/>
            <person name="Van Zyl E."/>
            <person name="Chan W.-Y."/>
            <person name="Blom J."/>
            <person name="Venter S.N."/>
        </authorList>
    </citation>
    <scope>NUCLEOTIDE SEQUENCE [LARGE SCALE GENOMIC DNA]</scope>
    <source>
        <strain evidence="3">QC88-366</strain>
    </source>
</reference>
<accession>A0A2K1QAC6</accession>
<gene>
    <name evidence="2" type="ORF">COO59_08250</name>
</gene>
<dbReference type="GO" id="GO:0016740">
    <property type="term" value="F:transferase activity"/>
    <property type="evidence" value="ECO:0007669"/>
    <property type="project" value="UniProtKB-KW"/>
</dbReference>
<dbReference type="Pfam" id="PF00535">
    <property type="entry name" value="Glycos_transf_2"/>
    <property type="match status" value="1"/>
</dbReference>
<protein>
    <submittedName>
        <fullName evidence="2">Glycosyl transferase 2 family protein</fullName>
    </submittedName>
</protein>
<dbReference type="InterPro" id="IPR001173">
    <property type="entry name" value="Glyco_trans_2-like"/>
</dbReference>
<name>A0A2K1QAC6_9GAMM</name>
<evidence type="ECO:0000313" key="2">
    <source>
        <dbReference type="EMBL" id="PNS11972.1"/>
    </source>
</evidence>
<dbReference type="Proteomes" id="UP000236345">
    <property type="component" value="Unassembled WGS sequence"/>
</dbReference>
<comment type="caution">
    <text evidence="2">The sequence shown here is derived from an EMBL/GenBank/DDBJ whole genome shotgun (WGS) entry which is preliminary data.</text>
</comment>
<proteinExistence type="predicted"/>